<proteinExistence type="predicted"/>
<evidence type="ECO:0000313" key="1">
    <source>
        <dbReference type="EMBL" id="KAF6471666.1"/>
    </source>
</evidence>
<keyword evidence="2" id="KW-1185">Reference proteome</keyword>
<organism evidence="1 2">
    <name type="scientific">Molossus molossus</name>
    <name type="common">Pallas' mastiff bat</name>
    <name type="synonym">Vespertilio molossus</name>
    <dbReference type="NCBI Taxonomy" id="27622"/>
    <lineage>
        <taxon>Eukaryota</taxon>
        <taxon>Metazoa</taxon>
        <taxon>Chordata</taxon>
        <taxon>Craniata</taxon>
        <taxon>Vertebrata</taxon>
        <taxon>Euteleostomi</taxon>
        <taxon>Mammalia</taxon>
        <taxon>Eutheria</taxon>
        <taxon>Laurasiatheria</taxon>
        <taxon>Chiroptera</taxon>
        <taxon>Yangochiroptera</taxon>
        <taxon>Molossidae</taxon>
        <taxon>Molossus</taxon>
    </lineage>
</organism>
<dbReference type="InParanoid" id="A0A7J8HHB3"/>
<dbReference type="AlphaFoldDB" id="A0A7J8HHB3"/>
<protein>
    <recommendedName>
        <fullName evidence="3">HAT C-terminal dimerisation domain-containing protein</fullName>
    </recommendedName>
</protein>
<sequence>MVHFSTLEEQKLFRTLEYAGECAKPIEAFNERFKDMQSKQVKLDIFATPFNVELADVPDNLQHEILQLQSDDELKATYNLPLLEFYNRYISNDECPTLRRHALKYASVFGTTYCHEQFFSKVTVTKSLLGSTLACGPERPGLGSR</sequence>
<dbReference type="PANTHER" id="PTHR45913:SF5">
    <property type="entry name" value="GENERAL TRANSCRIPTION FACTOR II-I REPEAT DOMAIN-CONTAINING PROTEIN 2A-LIKE PROTEIN"/>
    <property type="match status" value="1"/>
</dbReference>
<gene>
    <name evidence="1" type="ORF">HJG59_011038</name>
</gene>
<evidence type="ECO:0008006" key="3">
    <source>
        <dbReference type="Google" id="ProtNLM"/>
    </source>
</evidence>
<dbReference type="EMBL" id="JACASF010000006">
    <property type="protein sequence ID" value="KAF6471666.1"/>
    <property type="molecule type" value="Genomic_DNA"/>
</dbReference>
<reference evidence="1 2" key="1">
    <citation type="journal article" date="2020" name="Nature">
        <title>Six reference-quality genomes reveal evolution of bat adaptations.</title>
        <authorList>
            <person name="Jebb D."/>
            <person name="Huang Z."/>
            <person name="Pippel M."/>
            <person name="Hughes G.M."/>
            <person name="Lavrichenko K."/>
            <person name="Devanna P."/>
            <person name="Winkler S."/>
            <person name="Jermiin L.S."/>
            <person name="Skirmuntt E.C."/>
            <person name="Katzourakis A."/>
            <person name="Burkitt-Gray L."/>
            <person name="Ray D.A."/>
            <person name="Sullivan K.A.M."/>
            <person name="Roscito J.G."/>
            <person name="Kirilenko B.M."/>
            <person name="Davalos L.M."/>
            <person name="Corthals A.P."/>
            <person name="Power M.L."/>
            <person name="Jones G."/>
            <person name="Ransome R.D."/>
            <person name="Dechmann D.K.N."/>
            <person name="Locatelli A.G."/>
            <person name="Puechmaille S.J."/>
            <person name="Fedrigo O."/>
            <person name="Jarvis E.D."/>
            <person name="Hiller M."/>
            <person name="Vernes S.C."/>
            <person name="Myers E.W."/>
            <person name="Teeling E.C."/>
        </authorList>
    </citation>
    <scope>NUCLEOTIDE SEQUENCE [LARGE SCALE GENOMIC DNA]</scope>
    <source>
        <strain evidence="1">MMolMol1</strain>
        <tissue evidence="1">Muscle</tissue>
    </source>
</reference>
<dbReference type="PANTHER" id="PTHR45913">
    <property type="entry name" value="EPM2A-INTERACTING PROTEIN 1"/>
    <property type="match status" value="1"/>
</dbReference>
<name>A0A7J8HHB3_MOLMO</name>
<dbReference type="Proteomes" id="UP000550707">
    <property type="component" value="Unassembled WGS sequence"/>
</dbReference>
<accession>A0A7J8HHB3</accession>
<evidence type="ECO:0000313" key="2">
    <source>
        <dbReference type="Proteomes" id="UP000550707"/>
    </source>
</evidence>
<comment type="caution">
    <text evidence="1">The sequence shown here is derived from an EMBL/GenBank/DDBJ whole genome shotgun (WGS) entry which is preliminary data.</text>
</comment>